<evidence type="ECO:0000256" key="6">
    <source>
        <dbReference type="ARBA" id="ARBA00023136"/>
    </source>
</evidence>
<dbReference type="PROSITE" id="PS51257">
    <property type="entry name" value="PROKAR_LIPOPROTEIN"/>
    <property type="match status" value="1"/>
</dbReference>
<keyword evidence="6 7" id="KW-0472">Membrane</keyword>
<protein>
    <submittedName>
        <fullName evidence="10">ABC transporter permease</fullName>
    </submittedName>
</protein>
<evidence type="ECO:0000256" key="8">
    <source>
        <dbReference type="SAM" id="MobiDB-lite"/>
    </source>
</evidence>
<dbReference type="Gene3D" id="1.10.3720.10">
    <property type="entry name" value="MetI-like"/>
    <property type="match status" value="1"/>
</dbReference>
<name>A0ABU4FTV9_9ACTN</name>
<feature type="domain" description="ABC transmembrane type-1" evidence="9">
    <location>
        <begin position="58"/>
        <end position="240"/>
    </location>
</feature>
<feature type="transmembrane region" description="Helical" evidence="7">
    <location>
        <begin position="189"/>
        <end position="210"/>
    </location>
</feature>
<reference evidence="10 11" key="1">
    <citation type="submission" date="2023-10" db="EMBL/GenBank/DDBJ databases">
        <title>Characterization of rhizosphere-enriched actinobacteria from wheat plants lab-grown on chernevaya soil.</title>
        <authorList>
            <person name="Tikhonova E.N."/>
            <person name="Konopkin A."/>
            <person name="Kravchenko I.K."/>
        </authorList>
    </citation>
    <scope>NUCLEOTIDE SEQUENCE [LARGE SCALE GENOMIC DNA]</scope>
    <source>
        <strain evidence="10 11">RR29</strain>
    </source>
</reference>
<dbReference type="RefSeq" id="WP_317775897.1">
    <property type="nucleotide sequence ID" value="NZ_JAWMAJ010000316.1"/>
</dbReference>
<comment type="similarity">
    <text evidence="7">Belongs to the binding-protein-dependent transport system permease family.</text>
</comment>
<feature type="non-terminal residue" evidence="10">
    <location>
        <position position="296"/>
    </location>
</feature>
<comment type="caution">
    <text evidence="10">The sequence shown here is derived from an EMBL/GenBank/DDBJ whole genome shotgun (WGS) entry which is preliminary data.</text>
</comment>
<dbReference type="PANTHER" id="PTHR30151:SF0">
    <property type="entry name" value="ABC TRANSPORTER PERMEASE PROTEIN MJ0413-RELATED"/>
    <property type="match status" value="1"/>
</dbReference>
<comment type="subcellular location">
    <subcellularLocation>
        <location evidence="1 7">Cell membrane</location>
        <topology evidence="1 7">Multi-pass membrane protein</topology>
    </subcellularLocation>
</comment>
<dbReference type="InterPro" id="IPR035906">
    <property type="entry name" value="MetI-like_sf"/>
</dbReference>
<feature type="transmembrane region" description="Helical" evidence="7">
    <location>
        <begin position="222"/>
        <end position="242"/>
    </location>
</feature>
<dbReference type="Pfam" id="PF00528">
    <property type="entry name" value="BPD_transp_1"/>
    <property type="match status" value="1"/>
</dbReference>
<keyword evidence="3" id="KW-1003">Cell membrane</keyword>
<evidence type="ECO:0000256" key="3">
    <source>
        <dbReference type="ARBA" id="ARBA00022475"/>
    </source>
</evidence>
<dbReference type="InterPro" id="IPR000515">
    <property type="entry name" value="MetI-like"/>
</dbReference>
<feature type="transmembrane region" description="Helical" evidence="7">
    <location>
        <begin position="64"/>
        <end position="87"/>
    </location>
</feature>
<gene>
    <name evidence="10" type="ORF">R5A26_46695</name>
</gene>
<dbReference type="CDD" id="cd06261">
    <property type="entry name" value="TM_PBP2"/>
    <property type="match status" value="1"/>
</dbReference>
<dbReference type="Proteomes" id="UP001187346">
    <property type="component" value="Unassembled WGS sequence"/>
</dbReference>
<keyword evidence="5 7" id="KW-1133">Transmembrane helix</keyword>
<evidence type="ECO:0000256" key="7">
    <source>
        <dbReference type="RuleBase" id="RU363032"/>
    </source>
</evidence>
<dbReference type="SUPFAM" id="SSF161098">
    <property type="entry name" value="MetI-like"/>
    <property type="match status" value="1"/>
</dbReference>
<evidence type="ECO:0000256" key="2">
    <source>
        <dbReference type="ARBA" id="ARBA00022448"/>
    </source>
</evidence>
<dbReference type="PROSITE" id="PS50928">
    <property type="entry name" value="ABC_TM1"/>
    <property type="match status" value="1"/>
</dbReference>
<dbReference type="PANTHER" id="PTHR30151">
    <property type="entry name" value="ALKANE SULFONATE ABC TRANSPORTER-RELATED, MEMBRANE SUBUNIT"/>
    <property type="match status" value="1"/>
</dbReference>
<organism evidence="10 11">
    <name type="scientific">Streptomyces prunicolor</name>
    <dbReference type="NCBI Taxonomy" id="67348"/>
    <lineage>
        <taxon>Bacteria</taxon>
        <taxon>Bacillati</taxon>
        <taxon>Actinomycetota</taxon>
        <taxon>Actinomycetes</taxon>
        <taxon>Kitasatosporales</taxon>
        <taxon>Streptomycetaceae</taxon>
        <taxon>Streptomyces</taxon>
    </lineage>
</organism>
<feature type="region of interest" description="Disordered" evidence="8">
    <location>
        <begin position="259"/>
        <end position="296"/>
    </location>
</feature>
<evidence type="ECO:0000313" key="11">
    <source>
        <dbReference type="Proteomes" id="UP001187346"/>
    </source>
</evidence>
<feature type="compositionally biased region" description="Gly residues" evidence="8">
    <location>
        <begin position="269"/>
        <end position="282"/>
    </location>
</feature>
<evidence type="ECO:0000256" key="4">
    <source>
        <dbReference type="ARBA" id="ARBA00022692"/>
    </source>
</evidence>
<keyword evidence="4 7" id="KW-0812">Transmembrane</keyword>
<keyword evidence="2 7" id="KW-0813">Transport</keyword>
<keyword evidence="11" id="KW-1185">Reference proteome</keyword>
<evidence type="ECO:0000259" key="9">
    <source>
        <dbReference type="PROSITE" id="PS50928"/>
    </source>
</evidence>
<evidence type="ECO:0000256" key="5">
    <source>
        <dbReference type="ARBA" id="ARBA00022989"/>
    </source>
</evidence>
<accession>A0ABU4FTV9</accession>
<evidence type="ECO:0000313" key="10">
    <source>
        <dbReference type="EMBL" id="MDV7223433.1"/>
    </source>
</evidence>
<sequence>MNRRQELTLGALGALLAFGACEAVGRAGIVRRSYLPPASEVLARAVELAGDRTFLDDVAVTLRAWALGLGVACAIAIPLGLLLGSVPVVDDAVRAVIEFLRPLPSVALIPLVSLLLGTGTETEVTLITYASIWPILFNTVYGLGETDPLAKDTLRTFGFGRLSILLRVELPATAPFIVAGLRISAATALVLATATELLSGFGQGLGIFIAQAQLATDGTRDVLAGVVWAGALGLVINGVLVWGERKAFPWRAGARGTRGATRAVWRSPGGSGARRGGSGGSGPTASAAGRPGGPDR</sequence>
<feature type="compositionally biased region" description="Low complexity" evidence="8">
    <location>
        <begin position="259"/>
        <end position="268"/>
    </location>
</feature>
<evidence type="ECO:0000256" key="1">
    <source>
        <dbReference type="ARBA" id="ARBA00004651"/>
    </source>
</evidence>
<dbReference type="EMBL" id="JAWMAJ010000316">
    <property type="protein sequence ID" value="MDV7223433.1"/>
    <property type="molecule type" value="Genomic_DNA"/>
</dbReference>
<proteinExistence type="inferred from homology"/>